<accession>A0ABV3QIY6</accession>
<dbReference type="RefSeq" id="WP_367855869.1">
    <property type="nucleotide sequence ID" value="NZ_JBFOHK010000006.1"/>
</dbReference>
<dbReference type="SUPFAM" id="SSF56601">
    <property type="entry name" value="beta-lactamase/transpeptidase-like"/>
    <property type="match status" value="1"/>
</dbReference>
<keyword evidence="2" id="KW-0378">Hydrolase</keyword>
<sequence>MNAFASVLDNIFDPLDSGSAPGGSVAVEIDGNVVYSRGFGLASMESGLANTPRTRGRIGSTTKPFTCLSAMLLAEDGLLDVDAPLRRWIPELHPELPPVTVRQVMNHTAGLRCWVDLLMITSGMLANFPESEVLPLIARQRGAQFEPGSRFLYSNTGARLLSLLIERVSGKSYEAFLRERIFAPLGMWDTCLPSSEYEMLPALACPHIATGQGFRRGMMPSTVLGEGGLISTVHDLMRWTAFLRHPHIGNAATWREMLTPAHFPQGKDGSYALGLVDELHRGTRVLHHAGAVVGANSQMLVVPEHKLGLAILVNRSDISATELGWKVLDALLGEKLMPAAPTATGATAAAAGFYVHAESGRTMALEVVNERLCFDHQSQYAPLTVDGDAFVLNQVGFKTTRLKVVGEGSDAVVLLEQPDSALQFDRKNPVDSLPYLQRMSGRYSSVETDTEVRIHAEGPAQFEMRGPYGRSLWRLEALDVGAQEHEELPEFWLLRPLDPAPVRWVAMRLIVRGGAVQALEINTPRTWALHFDRI</sequence>
<organism evidence="2 3">
    <name type="scientific">Rhodanobacter lycopersici</name>
    <dbReference type="NCBI Taxonomy" id="3162487"/>
    <lineage>
        <taxon>Bacteria</taxon>
        <taxon>Pseudomonadati</taxon>
        <taxon>Pseudomonadota</taxon>
        <taxon>Gammaproteobacteria</taxon>
        <taxon>Lysobacterales</taxon>
        <taxon>Rhodanobacteraceae</taxon>
        <taxon>Rhodanobacter</taxon>
    </lineage>
</organism>
<dbReference type="PANTHER" id="PTHR46825">
    <property type="entry name" value="D-ALANYL-D-ALANINE-CARBOXYPEPTIDASE/ENDOPEPTIDASE AMPH"/>
    <property type="match status" value="1"/>
</dbReference>
<protein>
    <submittedName>
        <fullName evidence="2">Serine hydrolase domain-containing protein</fullName>
        <ecNumber evidence="2">3.-.-.-</ecNumber>
    </submittedName>
</protein>
<feature type="domain" description="Beta-lactamase-related" evidence="1">
    <location>
        <begin position="9"/>
        <end position="317"/>
    </location>
</feature>
<comment type="caution">
    <text evidence="2">The sequence shown here is derived from an EMBL/GenBank/DDBJ whole genome shotgun (WGS) entry which is preliminary data.</text>
</comment>
<dbReference type="Pfam" id="PF00144">
    <property type="entry name" value="Beta-lactamase"/>
    <property type="match status" value="1"/>
</dbReference>
<dbReference type="EMBL" id="JBFOHK010000006">
    <property type="protein sequence ID" value="MEW9573815.1"/>
    <property type="molecule type" value="Genomic_DNA"/>
</dbReference>
<dbReference type="EC" id="3.-.-.-" evidence="2"/>
<gene>
    <name evidence="2" type="ORF">ABQJ54_18840</name>
</gene>
<dbReference type="Proteomes" id="UP001556220">
    <property type="component" value="Unassembled WGS sequence"/>
</dbReference>
<dbReference type="InterPro" id="IPR001466">
    <property type="entry name" value="Beta-lactam-related"/>
</dbReference>
<dbReference type="InterPro" id="IPR050491">
    <property type="entry name" value="AmpC-like"/>
</dbReference>
<reference evidence="2 3" key="1">
    <citation type="submission" date="2024-06" db="EMBL/GenBank/DDBJ databases">
        <authorList>
            <person name="Woo H."/>
        </authorList>
    </citation>
    <scope>NUCLEOTIDE SEQUENCE [LARGE SCALE GENOMIC DNA]</scope>
    <source>
        <strain evidence="2 3">Si-c</strain>
    </source>
</reference>
<evidence type="ECO:0000313" key="2">
    <source>
        <dbReference type="EMBL" id="MEW9573815.1"/>
    </source>
</evidence>
<evidence type="ECO:0000313" key="3">
    <source>
        <dbReference type="Proteomes" id="UP001556220"/>
    </source>
</evidence>
<dbReference type="GO" id="GO:0016787">
    <property type="term" value="F:hydrolase activity"/>
    <property type="evidence" value="ECO:0007669"/>
    <property type="project" value="UniProtKB-KW"/>
</dbReference>
<name>A0ABV3QIY6_9GAMM</name>
<evidence type="ECO:0000259" key="1">
    <source>
        <dbReference type="Pfam" id="PF00144"/>
    </source>
</evidence>
<proteinExistence type="predicted"/>
<dbReference type="Gene3D" id="3.40.710.10">
    <property type="entry name" value="DD-peptidase/beta-lactamase superfamily"/>
    <property type="match status" value="1"/>
</dbReference>
<dbReference type="InterPro" id="IPR012338">
    <property type="entry name" value="Beta-lactam/transpept-like"/>
</dbReference>
<dbReference type="PANTHER" id="PTHR46825:SF9">
    <property type="entry name" value="BETA-LACTAMASE-RELATED DOMAIN-CONTAINING PROTEIN"/>
    <property type="match status" value="1"/>
</dbReference>
<keyword evidence="3" id="KW-1185">Reference proteome</keyword>